<dbReference type="OrthoDB" id="7726078at2"/>
<dbReference type="Gene3D" id="1.10.1200.10">
    <property type="entry name" value="ACP-like"/>
    <property type="match status" value="1"/>
</dbReference>
<dbReference type="AlphaFoldDB" id="A0A443LRY3"/>
<dbReference type="SMART" id="SM00823">
    <property type="entry name" value="PKS_PP"/>
    <property type="match status" value="1"/>
</dbReference>
<keyword evidence="2" id="KW-0597">Phosphoprotein</keyword>
<feature type="domain" description="Carrier" evidence="3">
    <location>
        <begin position="5"/>
        <end position="79"/>
    </location>
</feature>
<dbReference type="InterPro" id="IPR036736">
    <property type="entry name" value="ACP-like_sf"/>
</dbReference>
<evidence type="ECO:0000313" key="5">
    <source>
        <dbReference type="Proteomes" id="UP000286594"/>
    </source>
</evidence>
<evidence type="ECO:0000313" key="4">
    <source>
        <dbReference type="EMBL" id="RWR51925.1"/>
    </source>
</evidence>
<dbReference type="RefSeq" id="WP_128147611.1">
    <property type="nucleotide sequence ID" value="NZ_SAVB01000003.1"/>
</dbReference>
<evidence type="ECO:0000259" key="3">
    <source>
        <dbReference type="PROSITE" id="PS50075"/>
    </source>
</evidence>
<reference evidence="4 5" key="1">
    <citation type="submission" date="2019-01" db="EMBL/GenBank/DDBJ databases">
        <title>Sinorhodobacter populi sp. nov. isolated from the symptomatic bark tissue of Populus euramericana canker.</title>
        <authorList>
            <person name="Xu G."/>
        </authorList>
    </citation>
    <scope>NUCLEOTIDE SEQUENCE [LARGE SCALE GENOMIC DNA]</scope>
    <source>
        <strain evidence="4 5">CCTCC AB2012026</strain>
    </source>
</reference>
<sequence length="82" mass="8902">MLKADVVRAWITDFLASLLHVDPADIKGDSRFNNIGLDSVDAVVMAGAMEEHFNTEIDATLFLRNSTVDELLADLQANGIIG</sequence>
<dbReference type="SUPFAM" id="SSF47336">
    <property type="entry name" value="ACP-like"/>
    <property type="match status" value="1"/>
</dbReference>
<keyword evidence="5" id="KW-1185">Reference proteome</keyword>
<gene>
    <name evidence="4" type="ORF">EOW65_03480</name>
</gene>
<dbReference type="SMART" id="SM01294">
    <property type="entry name" value="PKS_PP_betabranch"/>
    <property type="match status" value="1"/>
</dbReference>
<dbReference type="Pfam" id="PF00550">
    <property type="entry name" value="PP-binding"/>
    <property type="match status" value="1"/>
</dbReference>
<dbReference type="InterPro" id="IPR020806">
    <property type="entry name" value="PKS_PP-bd"/>
</dbReference>
<dbReference type="PROSITE" id="PS50075">
    <property type="entry name" value="CARRIER"/>
    <property type="match status" value="1"/>
</dbReference>
<dbReference type="EMBL" id="SAVB01000003">
    <property type="protein sequence ID" value="RWR51925.1"/>
    <property type="molecule type" value="Genomic_DNA"/>
</dbReference>
<organism evidence="4 5">
    <name type="scientific">Paenirhodobacter ferrireducens</name>
    <dbReference type="NCBI Taxonomy" id="1215032"/>
    <lineage>
        <taxon>Bacteria</taxon>
        <taxon>Pseudomonadati</taxon>
        <taxon>Pseudomonadota</taxon>
        <taxon>Alphaproteobacteria</taxon>
        <taxon>Rhodobacterales</taxon>
        <taxon>Rhodobacter group</taxon>
        <taxon>Paenirhodobacter</taxon>
    </lineage>
</organism>
<keyword evidence="1" id="KW-0596">Phosphopantetheine</keyword>
<accession>A0A443LRY3</accession>
<evidence type="ECO:0000256" key="1">
    <source>
        <dbReference type="ARBA" id="ARBA00022450"/>
    </source>
</evidence>
<proteinExistence type="predicted"/>
<evidence type="ECO:0000256" key="2">
    <source>
        <dbReference type="ARBA" id="ARBA00022553"/>
    </source>
</evidence>
<name>A0A443LRY3_9RHOB</name>
<comment type="caution">
    <text evidence="4">The sequence shown here is derived from an EMBL/GenBank/DDBJ whole genome shotgun (WGS) entry which is preliminary data.</text>
</comment>
<dbReference type="Proteomes" id="UP000286594">
    <property type="component" value="Unassembled WGS sequence"/>
</dbReference>
<dbReference type="InterPro" id="IPR009081">
    <property type="entry name" value="PP-bd_ACP"/>
</dbReference>
<protein>
    <submittedName>
        <fullName evidence="4">Acyl carrier protein</fullName>
    </submittedName>
</protein>
<dbReference type="GO" id="GO:0031177">
    <property type="term" value="F:phosphopantetheine binding"/>
    <property type="evidence" value="ECO:0007669"/>
    <property type="project" value="InterPro"/>
</dbReference>